<protein>
    <submittedName>
        <fullName evidence="1">HutD</fullName>
    </submittedName>
</protein>
<comment type="caution">
    <text evidence="1">The sequence shown here is derived from an EMBL/GenBank/DDBJ whole genome shotgun (WGS) entry which is preliminary data.</text>
</comment>
<reference evidence="1" key="1">
    <citation type="submission" date="2013-08" db="EMBL/GenBank/DDBJ databases">
        <authorList>
            <person name="Mendez C."/>
            <person name="Richter M."/>
            <person name="Ferrer M."/>
            <person name="Sanchez J."/>
        </authorList>
    </citation>
    <scope>NUCLEOTIDE SEQUENCE</scope>
</reference>
<dbReference type="SUPFAM" id="SSF51182">
    <property type="entry name" value="RmlC-like cupins"/>
    <property type="match status" value="1"/>
</dbReference>
<proteinExistence type="predicted"/>
<dbReference type="Pfam" id="PF05962">
    <property type="entry name" value="HutD"/>
    <property type="match status" value="1"/>
</dbReference>
<reference evidence="1" key="2">
    <citation type="journal article" date="2014" name="ISME J.">
        <title>Microbial stratification in low pH oxic and suboxic macroscopic growths along an acid mine drainage.</title>
        <authorList>
            <person name="Mendez-Garcia C."/>
            <person name="Mesa V."/>
            <person name="Sprenger R.R."/>
            <person name="Richter M."/>
            <person name="Diez M.S."/>
            <person name="Solano J."/>
            <person name="Bargiela R."/>
            <person name="Golyshina O.V."/>
            <person name="Manteca A."/>
            <person name="Ramos J.L."/>
            <person name="Gallego J.R."/>
            <person name="Llorente I."/>
            <person name="Martins Dos Santos V.A."/>
            <person name="Jensen O.N."/>
            <person name="Pelaez A.I."/>
            <person name="Sanchez J."/>
            <person name="Ferrer M."/>
        </authorList>
    </citation>
    <scope>NUCLEOTIDE SEQUENCE</scope>
</reference>
<evidence type="ECO:0000313" key="1">
    <source>
        <dbReference type="EMBL" id="EQD46042.1"/>
    </source>
</evidence>
<accession>T0ZNJ3</accession>
<dbReference type="InterPro" id="IPR011051">
    <property type="entry name" value="RmlC_Cupin_sf"/>
</dbReference>
<dbReference type="EMBL" id="AUZZ01006513">
    <property type="protein sequence ID" value="EQD46042.1"/>
    <property type="molecule type" value="Genomic_DNA"/>
</dbReference>
<dbReference type="AlphaFoldDB" id="T0ZNJ3"/>
<dbReference type="PANTHER" id="PTHR37943">
    <property type="entry name" value="PROTEIN VES"/>
    <property type="match status" value="1"/>
</dbReference>
<dbReference type="InterPro" id="IPR014710">
    <property type="entry name" value="RmlC-like_jellyroll"/>
</dbReference>
<dbReference type="PANTHER" id="PTHR37943:SF1">
    <property type="entry name" value="PROTEIN VES"/>
    <property type="match status" value="1"/>
</dbReference>
<sequence length="201" mass="21529">MLQHLSSPLLQDEPWANGAGTTTVLAAGPDAQAWRWRISIARVVRAADFSNHADTLRQLTPLDGRLQLHFSNASTPAVLRLDRLQVARFDGGLAPRASLPDGPTRVFNLMTRADAAATLLARPLVGAMLLPEAPRWFVHVLTGHAELRQASDERLDLQAGDSAWATDPCRLSGYGEVVLVRFDAQPPASASVLTASTAPGA</sequence>
<organism evidence="1">
    <name type="scientific">mine drainage metagenome</name>
    <dbReference type="NCBI Taxonomy" id="410659"/>
    <lineage>
        <taxon>unclassified sequences</taxon>
        <taxon>metagenomes</taxon>
        <taxon>ecological metagenomes</taxon>
    </lineage>
</organism>
<dbReference type="InterPro" id="IPR010282">
    <property type="entry name" value="Uncharacterised_HutD/Ves"/>
</dbReference>
<dbReference type="Gene3D" id="2.60.120.10">
    <property type="entry name" value="Jelly Rolls"/>
    <property type="match status" value="1"/>
</dbReference>
<name>T0ZNJ3_9ZZZZ</name>
<gene>
    <name evidence="1" type="ORF">B2A_09033</name>
</gene>